<evidence type="ECO:0000313" key="3">
    <source>
        <dbReference type="Proteomes" id="UP000256964"/>
    </source>
</evidence>
<sequence length="212" mass="23963">MSPKYLSISDLNLYAALADRATAKSAAGGMVSNSKPMRSQREVDEEDISRSPREMCLRFGWVSSRIYTSASKYRRAQSLSRPRPSPPRPCVESADRTRCTHPRAPLPRPPLLPEPAERALRRAVRCPRLPEPRHARPSSDLSAKCHCPHSYVSRRADGHLECCLAAMLSEGSPNLRKLHLDDPRYLETPRPLSLLRVRTPRRDVTGKWYEAS</sequence>
<gene>
    <name evidence="2" type="ORF">OH76DRAFT_1237606</name>
</gene>
<evidence type="ECO:0000256" key="1">
    <source>
        <dbReference type="SAM" id="MobiDB-lite"/>
    </source>
</evidence>
<feature type="region of interest" description="Disordered" evidence="1">
    <location>
        <begin position="24"/>
        <end position="49"/>
    </location>
</feature>
<dbReference type="AlphaFoldDB" id="A0A371CSC4"/>
<organism evidence="2 3">
    <name type="scientific">Lentinus brumalis</name>
    <dbReference type="NCBI Taxonomy" id="2498619"/>
    <lineage>
        <taxon>Eukaryota</taxon>
        <taxon>Fungi</taxon>
        <taxon>Dikarya</taxon>
        <taxon>Basidiomycota</taxon>
        <taxon>Agaricomycotina</taxon>
        <taxon>Agaricomycetes</taxon>
        <taxon>Polyporales</taxon>
        <taxon>Polyporaceae</taxon>
        <taxon>Lentinus</taxon>
    </lineage>
</organism>
<protein>
    <submittedName>
        <fullName evidence="2">Uncharacterized protein</fullName>
    </submittedName>
</protein>
<reference evidence="2 3" key="1">
    <citation type="journal article" date="2018" name="Biotechnol. Biofuels">
        <title>Integrative visual omics of the white-rot fungus Polyporus brumalis exposes the biotechnological potential of its oxidative enzymes for delignifying raw plant biomass.</title>
        <authorList>
            <person name="Miyauchi S."/>
            <person name="Rancon A."/>
            <person name="Drula E."/>
            <person name="Hage H."/>
            <person name="Chaduli D."/>
            <person name="Favel A."/>
            <person name="Grisel S."/>
            <person name="Henrissat B."/>
            <person name="Herpoel-Gimbert I."/>
            <person name="Ruiz-Duenas F.J."/>
            <person name="Chevret D."/>
            <person name="Hainaut M."/>
            <person name="Lin J."/>
            <person name="Wang M."/>
            <person name="Pangilinan J."/>
            <person name="Lipzen A."/>
            <person name="Lesage-Meessen L."/>
            <person name="Navarro D."/>
            <person name="Riley R."/>
            <person name="Grigoriev I.V."/>
            <person name="Zhou S."/>
            <person name="Raouche S."/>
            <person name="Rosso M.N."/>
        </authorList>
    </citation>
    <scope>NUCLEOTIDE SEQUENCE [LARGE SCALE GENOMIC DNA]</scope>
    <source>
        <strain evidence="2 3">BRFM 1820</strain>
    </source>
</reference>
<dbReference type="Proteomes" id="UP000256964">
    <property type="component" value="Unassembled WGS sequence"/>
</dbReference>
<proteinExistence type="predicted"/>
<evidence type="ECO:0000313" key="2">
    <source>
        <dbReference type="EMBL" id="RDX43194.1"/>
    </source>
</evidence>
<feature type="compositionally biased region" description="Pro residues" evidence="1">
    <location>
        <begin position="104"/>
        <end position="113"/>
    </location>
</feature>
<keyword evidence="3" id="KW-1185">Reference proteome</keyword>
<dbReference type="EMBL" id="KZ857469">
    <property type="protein sequence ID" value="RDX43194.1"/>
    <property type="molecule type" value="Genomic_DNA"/>
</dbReference>
<accession>A0A371CSC4</accession>
<feature type="region of interest" description="Disordered" evidence="1">
    <location>
        <begin position="72"/>
        <end position="113"/>
    </location>
</feature>
<name>A0A371CSC4_9APHY</name>